<dbReference type="GO" id="GO:0009097">
    <property type="term" value="P:isoleucine biosynthetic process"/>
    <property type="evidence" value="ECO:0007669"/>
    <property type="project" value="UniProtKB-UniRule"/>
</dbReference>
<comment type="function">
    <text evidence="8">Catalyzes the conversion of 2 pyruvate molecules into acetolactate in the first common step of the biosynthetic pathway of the branched-amino acids such as leucine, isoleucine, and valine.</text>
</comment>
<dbReference type="EMBL" id="CP028136">
    <property type="protein sequence ID" value="AVR46969.1"/>
    <property type="molecule type" value="Genomic_DNA"/>
</dbReference>
<protein>
    <recommendedName>
        <fullName evidence="8">Acetolactate synthase small subunit</fullName>
        <shortName evidence="8">AHAS</shortName>
        <shortName evidence="8">ALS</shortName>
        <ecNumber evidence="8">2.2.1.6</ecNumber>
    </recommendedName>
    <alternativeName>
        <fullName evidence="8">Acetohydroxy-acid synthase small subunit</fullName>
    </alternativeName>
</protein>
<evidence type="ECO:0000256" key="4">
    <source>
        <dbReference type="ARBA" id="ARBA00011744"/>
    </source>
</evidence>
<dbReference type="GO" id="GO:1990610">
    <property type="term" value="F:acetolactate synthase regulator activity"/>
    <property type="evidence" value="ECO:0007669"/>
    <property type="project" value="UniProtKB-UniRule"/>
</dbReference>
<evidence type="ECO:0000256" key="3">
    <source>
        <dbReference type="ARBA" id="ARBA00006341"/>
    </source>
</evidence>
<evidence type="ECO:0000256" key="7">
    <source>
        <dbReference type="ARBA" id="ARBA00048670"/>
    </source>
</evidence>
<name>A0A2R3Z9L8_9FLAO</name>
<dbReference type="AlphaFoldDB" id="A0A2R3Z9L8"/>
<feature type="domain" description="ACT" evidence="9">
    <location>
        <begin position="7"/>
        <end position="81"/>
    </location>
</feature>
<dbReference type="InterPro" id="IPR019455">
    <property type="entry name" value="Acetolactate_synth_ssu_C"/>
</dbReference>
<dbReference type="UniPathway" id="UPA00049">
    <property type="reaction ID" value="UER00059"/>
</dbReference>
<dbReference type="Gene3D" id="3.30.70.260">
    <property type="match status" value="1"/>
</dbReference>
<dbReference type="Pfam" id="PF22629">
    <property type="entry name" value="ACT_AHAS_ss"/>
    <property type="match status" value="1"/>
</dbReference>
<evidence type="ECO:0000256" key="6">
    <source>
        <dbReference type="ARBA" id="ARBA00023304"/>
    </source>
</evidence>
<dbReference type="EC" id="2.2.1.6" evidence="8"/>
<dbReference type="GO" id="GO:0003984">
    <property type="term" value="F:acetolactate synthase activity"/>
    <property type="evidence" value="ECO:0007669"/>
    <property type="project" value="UniProtKB-UniRule"/>
</dbReference>
<dbReference type="GO" id="GO:0009099">
    <property type="term" value="P:L-valine biosynthetic process"/>
    <property type="evidence" value="ECO:0007669"/>
    <property type="project" value="UniProtKB-UniRule"/>
</dbReference>
<dbReference type="InterPro" id="IPR027271">
    <property type="entry name" value="Acetolactate_synth/TF_NikR_C"/>
</dbReference>
<evidence type="ECO:0000313" key="11">
    <source>
        <dbReference type="Proteomes" id="UP000241507"/>
    </source>
</evidence>
<keyword evidence="8" id="KW-0808">Transferase</keyword>
<dbReference type="PANTHER" id="PTHR30239">
    <property type="entry name" value="ACETOLACTATE SYNTHASE SMALL SUBUNIT"/>
    <property type="match status" value="1"/>
</dbReference>
<dbReference type="PROSITE" id="PS51671">
    <property type="entry name" value="ACT"/>
    <property type="match status" value="1"/>
</dbReference>
<dbReference type="Pfam" id="PF10369">
    <property type="entry name" value="ALS_ss_C"/>
    <property type="match status" value="1"/>
</dbReference>
<comment type="subunit">
    <text evidence="4 8">Dimer of large and small chains.</text>
</comment>
<dbReference type="InterPro" id="IPR054480">
    <property type="entry name" value="AHAS_small-like_ACT"/>
</dbReference>
<sequence length="179" mass="20633">MEKKNYTVSIYTENNLGLLSRIAAIFLRRHINIESITASPSEVNDVMRFIIVVNVTEDQIKKIVGQIEKQIEVIRAFYHTQEETIFQETALYKIKSQSFLDDHSIQDFIKETNARIVTVTTEFFVIEKTGKRKEVDELYDTLKPYGLMQFVRSGTIAVTKNEMPISGILEKFNTTNSIS</sequence>
<evidence type="ECO:0000256" key="8">
    <source>
        <dbReference type="RuleBase" id="RU368092"/>
    </source>
</evidence>
<evidence type="ECO:0000256" key="1">
    <source>
        <dbReference type="ARBA" id="ARBA00004974"/>
    </source>
</evidence>
<gene>
    <name evidence="10" type="primary">ilvN</name>
    <name evidence="10" type="ORF">C7S20_17855</name>
</gene>
<keyword evidence="11" id="KW-1185">Reference proteome</keyword>
<dbReference type="OrthoDB" id="1523722at2"/>
<dbReference type="CDD" id="cd04878">
    <property type="entry name" value="ACT_AHAS"/>
    <property type="match status" value="1"/>
</dbReference>
<dbReference type="RefSeq" id="WP_107013740.1">
    <property type="nucleotide sequence ID" value="NZ_CP028136.1"/>
</dbReference>
<accession>A0A2R3Z9L8</accession>
<organism evidence="10 11">
    <name type="scientific">Christiangramia fulva</name>
    <dbReference type="NCBI Taxonomy" id="2126553"/>
    <lineage>
        <taxon>Bacteria</taxon>
        <taxon>Pseudomonadati</taxon>
        <taxon>Bacteroidota</taxon>
        <taxon>Flavobacteriia</taxon>
        <taxon>Flavobacteriales</taxon>
        <taxon>Flavobacteriaceae</taxon>
        <taxon>Christiangramia</taxon>
    </lineage>
</organism>
<dbReference type="Proteomes" id="UP000241507">
    <property type="component" value="Chromosome"/>
</dbReference>
<dbReference type="KEGG" id="grs:C7S20_17855"/>
<dbReference type="InterPro" id="IPR039557">
    <property type="entry name" value="AHAS_ACT"/>
</dbReference>
<evidence type="ECO:0000256" key="2">
    <source>
        <dbReference type="ARBA" id="ARBA00005025"/>
    </source>
</evidence>
<dbReference type="GO" id="GO:0005829">
    <property type="term" value="C:cytosol"/>
    <property type="evidence" value="ECO:0007669"/>
    <property type="project" value="TreeGrafter"/>
</dbReference>
<dbReference type="PANTHER" id="PTHR30239:SF0">
    <property type="entry name" value="ACETOLACTATE SYNTHASE SMALL SUBUNIT 1, CHLOROPLASTIC"/>
    <property type="match status" value="1"/>
</dbReference>
<dbReference type="InterPro" id="IPR002912">
    <property type="entry name" value="ACT_dom"/>
</dbReference>
<evidence type="ECO:0000259" key="9">
    <source>
        <dbReference type="PROSITE" id="PS51671"/>
    </source>
</evidence>
<dbReference type="SUPFAM" id="SSF55021">
    <property type="entry name" value="ACT-like"/>
    <property type="match status" value="2"/>
</dbReference>
<dbReference type="NCBIfam" id="TIGR00119">
    <property type="entry name" value="acolac_sm"/>
    <property type="match status" value="1"/>
</dbReference>
<comment type="catalytic activity">
    <reaction evidence="7 8">
        <text>2 pyruvate + H(+) = (2S)-2-acetolactate + CO2</text>
        <dbReference type="Rhea" id="RHEA:25249"/>
        <dbReference type="ChEBI" id="CHEBI:15361"/>
        <dbReference type="ChEBI" id="CHEBI:15378"/>
        <dbReference type="ChEBI" id="CHEBI:16526"/>
        <dbReference type="ChEBI" id="CHEBI:58476"/>
        <dbReference type="EC" id="2.2.1.6"/>
    </reaction>
</comment>
<keyword evidence="6 8" id="KW-0100">Branched-chain amino acid biosynthesis</keyword>
<comment type="pathway">
    <text evidence="1 8">Amino-acid biosynthesis; L-isoleucine biosynthesis; L-isoleucine from 2-oxobutanoate: step 1/4.</text>
</comment>
<proteinExistence type="inferred from homology"/>
<keyword evidence="5 8" id="KW-0028">Amino-acid biosynthesis</keyword>
<reference evidence="11" key="1">
    <citation type="submission" date="2018-03" db="EMBL/GenBank/DDBJ databases">
        <title>Gramella fulva sp. nov., isolated from a dry surface of tidal flat.</title>
        <authorList>
            <person name="Hwang S.H."/>
            <person name="Hwang W.M."/>
            <person name="Kang K."/>
            <person name="Ahn T.-Y."/>
        </authorList>
    </citation>
    <scope>NUCLEOTIDE SEQUENCE [LARGE SCALE GENOMIC DNA]</scope>
    <source>
        <strain evidence="11">SH35</strain>
    </source>
</reference>
<dbReference type="InterPro" id="IPR045865">
    <property type="entry name" value="ACT-like_dom_sf"/>
</dbReference>
<evidence type="ECO:0000256" key="5">
    <source>
        <dbReference type="ARBA" id="ARBA00022605"/>
    </source>
</evidence>
<comment type="pathway">
    <text evidence="2 8">Amino-acid biosynthesis; L-valine biosynthesis; L-valine from pyruvate: step 1/4.</text>
</comment>
<comment type="similarity">
    <text evidence="3 8">Belongs to the acetolactate synthase small subunit family.</text>
</comment>
<dbReference type="Gene3D" id="3.30.70.1150">
    <property type="entry name" value="ACT-like. Chain A, domain 2"/>
    <property type="match status" value="1"/>
</dbReference>
<dbReference type="UniPathway" id="UPA00047">
    <property type="reaction ID" value="UER00055"/>
</dbReference>
<dbReference type="InterPro" id="IPR004789">
    <property type="entry name" value="Acetalactate_synth_ssu"/>
</dbReference>
<evidence type="ECO:0000313" key="10">
    <source>
        <dbReference type="EMBL" id="AVR46969.1"/>
    </source>
</evidence>